<feature type="transmembrane region" description="Helical" evidence="2">
    <location>
        <begin position="202"/>
        <end position="223"/>
    </location>
</feature>
<evidence type="ECO:0000313" key="4">
    <source>
        <dbReference type="EMBL" id="SEI74573.1"/>
    </source>
</evidence>
<feature type="region of interest" description="Disordered" evidence="1">
    <location>
        <begin position="1"/>
        <end position="32"/>
    </location>
</feature>
<dbReference type="KEGG" id="hae:halTADL_0959"/>
<feature type="domain" description="DUF7319" evidence="3">
    <location>
        <begin position="57"/>
        <end position="255"/>
    </location>
</feature>
<evidence type="ECO:0000259" key="3">
    <source>
        <dbReference type="Pfam" id="PF24003"/>
    </source>
</evidence>
<feature type="region of interest" description="Disordered" evidence="1">
    <location>
        <begin position="249"/>
        <end position="296"/>
    </location>
</feature>
<dbReference type="GeneID" id="35001774"/>
<gene>
    <name evidence="4" type="ORF">SAMN05444271_10721</name>
</gene>
<feature type="transmembrane region" description="Helical" evidence="2">
    <location>
        <begin position="175"/>
        <end position="196"/>
    </location>
</feature>
<keyword evidence="5" id="KW-1185">Reference proteome</keyword>
<evidence type="ECO:0000313" key="5">
    <source>
        <dbReference type="Proteomes" id="UP000198888"/>
    </source>
</evidence>
<dbReference type="Proteomes" id="UP000198888">
    <property type="component" value="Unassembled WGS sequence"/>
</dbReference>
<accession>A0A1H6T390</accession>
<dbReference type="OrthoDB" id="213250at2157"/>
<keyword evidence="2" id="KW-0472">Membrane</keyword>
<organism evidence="4 5">
    <name type="scientific">Halohasta litchfieldiae</name>
    <dbReference type="NCBI Taxonomy" id="1073996"/>
    <lineage>
        <taxon>Archaea</taxon>
        <taxon>Methanobacteriati</taxon>
        <taxon>Methanobacteriota</taxon>
        <taxon>Stenosarchaea group</taxon>
        <taxon>Halobacteria</taxon>
        <taxon>Halobacteriales</taxon>
        <taxon>Haloferacaceae</taxon>
        <taxon>Halohasta</taxon>
    </lineage>
</organism>
<sequence length="296" mass="32328">MSDPSDDQTRQEADGDAESQAGSDDVRDSDAELDALREQVDAKYDFENFSPADMAEMTAEEWEAAFDAETWITGPELLDRLEKDLKNKIASRDVFGVLERETVDGVERLLVYSDEGYVTVSPDGTVEGEGGILRDVEPMVALCSMEEYEIPEPPESYQLPSPEAVPEQTGELGNLMIQIIAGMQLLGGLGLIGAWLLTDIGLVAPAIGGIFLVVGIFLFSLVANARLSDRFRAEQYRNRLRAVETDGFERPEGLDGVERPAEIDGAERSDLSSEPAPESTAHEDGQESRDHKTEGA</sequence>
<keyword evidence="2" id="KW-0812">Transmembrane</keyword>
<dbReference type="STRING" id="1073996.SAMN05444271_10721"/>
<proteinExistence type="predicted"/>
<evidence type="ECO:0000256" key="1">
    <source>
        <dbReference type="SAM" id="MobiDB-lite"/>
    </source>
</evidence>
<keyword evidence="2" id="KW-1133">Transmembrane helix</keyword>
<dbReference type="AlphaFoldDB" id="A0A1H6T390"/>
<protein>
    <recommendedName>
        <fullName evidence="3">DUF7319 domain-containing protein</fullName>
    </recommendedName>
</protein>
<dbReference type="EMBL" id="FNYR01000007">
    <property type="protein sequence ID" value="SEI74573.1"/>
    <property type="molecule type" value="Genomic_DNA"/>
</dbReference>
<reference evidence="4 5" key="1">
    <citation type="submission" date="2016-10" db="EMBL/GenBank/DDBJ databases">
        <authorList>
            <person name="de Groot N.N."/>
        </authorList>
    </citation>
    <scope>NUCLEOTIDE SEQUENCE [LARGE SCALE GENOMIC DNA]</scope>
    <source>
        <strain evidence="4 5">DSM 22187</strain>
    </source>
</reference>
<accession>A0A2H4Q084</accession>
<dbReference type="RefSeq" id="WP_089671620.1">
    <property type="nucleotide sequence ID" value="NZ_CP024845.1"/>
</dbReference>
<evidence type="ECO:0000256" key="2">
    <source>
        <dbReference type="SAM" id="Phobius"/>
    </source>
</evidence>
<name>A0A1H6T390_9EURY</name>
<dbReference type="Pfam" id="PF24003">
    <property type="entry name" value="DUF7319"/>
    <property type="match status" value="1"/>
</dbReference>
<feature type="compositionally biased region" description="Basic and acidic residues" evidence="1">
    <location>
        <begin position="280"/>
        <end position="296"/>
    </location>
</feature>
<feature type="compositionally biased region" description="Basic and acidic residues" evidence="1">
    <location>
        <begin position="249"/>
        <end position="271"/>
    </location>
</feature>
<dbReference type="InterPro" id="IPR055743">
    <property type="entry name" value="DUF7319"/>
</dbReference>